<accession>A0A1I1LPP5</accession>
<keyword evidence="4" id="KW-1185">Reference proteome</keyword>
<evidence type="ECO:0000313" key="4">
    <source>
        <dbReference type="Proteomes" id="UP000199046"/>
    </source>
</evidence>
<feature type="region of interest" description="Disordered" evidence="1">
    <location>
        <begin position="49"/>
        <end position="107"/>
    </location>
</feature>
<evidence type="ECO:0000256" key="2">
    <source>
        <dbReference type="SAM" id="SignalP"/>
    </source>
</evidence>
<protein>
    <submittedName>
        <fullName evidence="3">Uncharacterized protein</fullName>
    </submittedName>
</protein>
<name>A0A1I1LPP5_9GAMM</name>
<dbReference type="STRING" id="402385.SAMN05421848_2587"/>
<feature type="region of interest" description="Disordered" evidence="1">
    <location>
        <begin position="148"/>
        <end position="230"/>
    </location>
</feature>
<feature type="chain" id="PRO_5011750015" evidence="2">
    <location>
        <begin position="21"/>
        <end position="230"/>
    </location>
</feature>
<feature type="compositionally biased region" description="Basic and acidic residues" evidence="1">
    <location>
        <begin position="62"/>
        <end position="90"/>
    </location>
</feature>
<feature type="compositionally biased region" description="Low complexity" evidence="1">
    <location>
        <begin position="172"/>
        <end position="188"/>
    </location>
</feature>
<keyword evidence="2" id="KW-0732">Signal</keyword>
<organism evidence="3 4">
    <name type="scientific">Kushneria avicenniae</name>
    <dbReference type="NCBI Taxonomy" id="402385"/>
    <lineage>
        <taxon>Bacteria</taxon>
        <taxon>Pseudomonadati</taxon>
        <taxon>Pseudomonadota</taxon>
        <taxon>Gammaproteobacteria</taxon>
        <taxon>Oceanospirillales</taxon>
        <taxon>Halomonadaceae</taxon>
        <taxon>Kushneria</taxon>
    </lineage>
</organism>
<feature type="compositionally biased region" description="Pro residues" evidence="1">
    <location>
        <begin position="221"/>
        <end position="230"/>
    </location>
</feature>
<dbReference type="OrthoDB" id="6182610at2"/>
<gene>
    <name evidence="3" type="ORF">SAMN05421848_2587</name>
</gene>
<dbReference type="AlphaFoldDB" id="A0A1I1LPP5"/>
<evidence type="ECO:0000313" key="3">
    <source>
        <dbReference type="EMBL" id="SFC74522.1"/>
    </source>
</evidence>
<proteinExistence type="predicted"/>
<sequence length="230" mass="26351">MRPLLLTGFAALLLSSVAQAEEREPIRSHFDRDRSHFSQNHSQFRQHDTFGERGWHHPGRPGFDHRPDFDRHPGFDRRPGLDDRPGHEGRSGSGGRPGYSGPPIYNGQWGYDGRPGFGWHRPERIDPDERLRRHYERLYEAQRRQFDREQRDTIYGTAPRGNEYYGPDRWQRPGNRPPGGYRPPSAGYPLPPHGYPLPGQSRPPSFSDPGRGGNLYADPRGPAPATPYSR</sequence>
<reference evidence="4" key="1">
    <citation type="submission" date="2016-10" db="EMBL/GenBank/DDBJ databases">
        <authorList>
            <person name="Varghese N."/>
            <person name="Submissions S."/>
        </authorList>
    </citation>
    <scope>NUCLEOTIDE SEQUENCE [LARGE SCALE GENOMIC DNA]</scope>
    <source>
        <strain evidence="4">DSM 23439</strain>
    </source>
</reference>
<dbReference type="EMBL" id="FOLY01000005">
    <property type="protein sequence ID" value="SFC74522.1"/>
    <property type="molecule type" value="Genomic_DNA"/>
</dbReference>
<dbReference type="Proteomes" id="UP000199046">
    <property type="component" value="Unassembled WGS sequence"/>
</dbReference>
<feature type="signal peptide" evidence="2">
    <location>
        <begin position="1"/>
        <end position="20"/>
    </location>
</feature>
<dbReference type="RefSeq" id="WP_090134704.1">
    <property type="nucleotide sequence ID" value="NZ_FOLY01000005.1"/>
</dbReference>
<evidence type="ECO:0000256" key="1">
    <source>
        <dbReference type="SAM" id="MobiDB-lite"/>
    </source>
</evidence>